<dbReference type="InterPro" id="IPR010427">
    <property type="entry name" value="DUF1023"/>
</dbReference>
<feature type="coiled-coil region" evidence="1">
    <location>
        <begin position="95"/>
        <end position="122"/>
    </location>
</feature>
<sequence>MVTTYVVDVPDSRPARIEHPQGTPAGVEDFAETLFRVRARYDDLAENEPAMRLDWMGQAGERYYDTLQQLTGQASTMAAGIRVVARAATAYGETLTELKQRGRDLAERKRSLDDQADSLRQQVRQVVDPDDAWYFGMLRACQGLAMSYGQLETDHDTLQADVAANDEAFIAVLSGNRTLADVIEGGADDTAVENALARPGAPGSGADAAATRRWWDALSAAEQAAVLAARPDLLGGADGLPAGVRDAANRVLLAEDLATLEAKEASGELDGDERDRLRNVRAVRDALEDADGFHDPVTGELTGGQLWMYDPDKWDTENGAVAIAVGDLDTADRLAVRVPGITNEIVDAPALTAEAYNLYEGARNLGDGDSVASMMWLGYDTPDAFWDPDTVSNDRAREGGAALADSVSGLKAGAEHDQAVTVIGHSYGSTTVAHAASDHTMDVEDVVLVGSPGGGDGNSAADLRVGTDHVWAGRASRDIVPTTADHGWVGAPNLGRDPAEDKFGAQRFQAESVERTDGHRGIADHGRYFARNSESLWNISHIVNGDYEPVRDSLAEPVHDPFFGGPEDPEVDRDPTVKPTTRQPGQW</sequence>
<dbReference type="InterPro" id="IPR029058">
    <property type="entry name" value="AB_hydrolase_fold"/>
</dbReference>
<keyword evidence="1" id="KW-0175">Coiled coil</keyword>
<dbReference type="AlphaFoldDB" id="A0A1H1VKN3"/>
<protein>
    <submittedName>
        <fullName evidence="4">Alpha/beta hydrolase</fullName>
    </submittedName>
</protein>
<evidence type="ECO:0000259" key="3">
    <source>
        <dbReference type="Pfam" id="PF06259"/>
    </source>
</evidence>
<evidence type="ECO:0000313" key="4">
    <source>
        <dbReference type="EMBL" id="SDS84921.1"/>
    </source>
</evidence>
<dbReference type="GO" id="GO:0016787">
    <property type="term" value="F:hydrolase activity"/>
    <property type="evidence" value="ECO:0007669"/>
    <property type="project" value="UniProtKB-KW"/>
</dbReference>
<feature type="domain" description="DUF1023" evidence="3">
    <location>
        <begin position="317"/>
        <end position="484"/>
    </location>
</feature>
<keyword evidence="4" id="KW-0378">Hydrolase</keyword>
<evidence type="ECO:0000256" key="1">
    <source>
        <dbReference type="SAM" id="Coils"/>
    </source>
</evidence>
<dbReference type="Gene3D" id="3.40.50.1820">
    <property type="entry name" value="alpha/beta hydrolase"/>
    <property type="match status" value="1"/>
</dbReference>
<feature type="compositionally biased region" description="Polar residues" evidence="2">
    <location>
        <begin position="578"/>
        <end position="587"/>
    </location>
</feature>
<reference evidence="5" key="1">
    <citation type="submission" date="2016-10" db="EMBL/GenBank/DDBJ databases">
        <authorList>
            <person name="Varghese N."/>
            <person name="Submissions S."/>
        </authorList>
    </citation>
    <scope>NUCLEOTIDE SEQUENCE [LARGE SCALE GENOMIC DNA]</scope>
    <source>
        <strain evidence="5">DSM 22127</strain>
    </source>
</reference>
<evidence type="ECO:0000256" key="2">
    <source>
        <dbReference type="SAM" id="MobiDB-lite"/>
    </source>
</evidence>
<dbReference type="Proteomes" id="UP000198859">
    <property type="component" value="Chromosome I"/>
</dbReference>
<keyword evidence="5" id="KW-1185">Reference proteome</keyword>
<dbReference type="Pfam" id="PF06259">
    <property type="entry name" value="Abhydrolase_8"/>
    <property type="match status" value="1"/>
</dbReference>
<name>A0A1H1VKN3_9ACTN</name>
<gene>
    <name evidence="4" type="ORF">SAMN04488570_2854</name>
</gene>
<accession>A0A1H1VKN3</accession>
<feature type="region of interest" description="Disordered" evidence="2">
    <location>
        <begin position="553"/>
        <end position="587"/>
    </location>
</feature>
<dbReference type="SUPFAM" id="SSF53474">
    <property type="entry name" value="alpha/beta-Hydrolases"/>
    <property type="match status" value="1"/>
</dbReference>
<organism evidence="4 5">
    <name type="scientific">Nocardioides scoriae</name>
    <dbReference type="NCBI Taxonomy" id="642780"/>
    <lineage>
        <taxon>Bacteria</taxon>
        <taxon>Bacillati</taxon>
        <taxon>Actinomycetota</taxon>
        <taxon>Actinomycetes</taxon>
        <taxon>Propionibacteriales</taxon>
        <taxon>Nocardioidaceae</taxon>
        <taxon>Nocardioides</taxon>
    </lineage>
</organism>
<dbReference type="STRING" id="642780.SAMN04488570_2854"/>
<evidence type="ECO:0000313" key="5">
    <source>
        <dbReference type="Proteomes" id="UP000198859"/>
    </source>
</evidence>
<dbReference type="EMBL" id="LT629757">
    <property type="protein sequence ID" value="SDS84921.1"/>
    <property type="molecule type" value="Genomic_DNA"/>
</dbReference>
<proteinExistence type="predicted"/>